<dbReference type="Gramene" id="ERM95400">
    <property type="protein sequence ID" value="ERM95400"/>
    <property type="gene ID" value="AMTR_s00008p00226600"/>
</dbReference>
<dbReference type="Proteomes" id="UP000017836">
    <property type="component" value="Unassembled WGS sequence"/>
</dbReference>
<evidence type="ECO:0000313" key="2">
    <source>
        <dbReference type="Proteomes" id="UP000017836"/>
    </source>
</evidence>
<name>W1NJP2_AMBTC</name>
<accession>W1NJP2</accession>
<protein>
    <submittedName>
        <fullName evidence="1">Uncharacterized protein</fullName>
    </submittedName>
</protein>
<proteinExistence type="predicted"/>
<keyword evidence="2" id="KW-1185">Reference proteome</keyword>
<dbReference type="EMBL" id="KI397486">
    <property type="protein sequence ID" value="ERM95400.1"/>
    <property type="molecule type" value="Genomic_DNA"/>
</dbReference>
<dbReference type="HOGENOM" id="CLU_2174353_0_0_1"/>
<dbReference type="AlphaFoldDB" id="W1NJP2"/>
<organism evidence="1 2">
    <name type="scientific">Amborella trichopoda</name>
    <dbReference type="NCBI Taxonomy" id="13333"/>
    <lineage>
        <taxon>Eukaryota</taxon>
        <taxon>Viridiplantae</taxon>
        <taxon>Streptophyta</taxon>
        <taxon>Embryophyta</taxon>
        <taxon>Tracheophyta</taxon>
        <taxon>Spermatophyta</taxon>
        <taxon>Magnoliopsida</taxon>
        <taxon>Amborellales</taxon>
        <taxon>Amborellaceae</taxon>
        <taxon>Amborella</taxon>
    </lineage>
</organism>
<reference evidence="2" key="1">
    <citation type="journal article" date="2013" name="Science">
        <title>The Amborella genome and the evolution of flowering plants.</title>
        <authorList>
            <consortium name="Amborella Genome Project"/>
        </authorList>
    </citation>
    <scope>NUCLEOTIDE SEQUENCE [LARGE SCALE GENOMIC DNA]</scope>
</reference>
<evidence type="ECO:0000313" key="1">
    <source>
        <dbReference type="EMBL" id="ERM95400.1"/>
    </source>
</evidence>
<gene>
    <name evidence="1" type="ORF">AMTR_s00008p00226600</name>
</gene>
<sequence length="110" mass="11695">MTLAALALPPPGFLVTFGAYRGALFLMPFGMELAPLGMVQDLCSSLELIGGLESRASWNGAGIIRNSAKFLSFPTALFVTEVSLVLCHRTFGRALAPVEETSESFLLNAS</sequence>